<keyword evidence="1" id="KW-0496">Mitochondrion</keyword>
<dbReference type="GO" id="GO:0006264">
    <property type="term" value="P:mitochondrial DNA replication"/>
    <property type="evidence" value="ECO:0007669"/>
    <property type="project" value="TreeGrafter"/>
</dbReference>
<dbReference type="GO" id="GO:0008297">
    <property type="term" value="F:single-stranded DNA exodeoxyribonuclease activity"/>
    <property type="evidence" value="ECO:0007669"/>
    <property type="project" value="UniProtKB-UniRule"/>
</dbReference>
<dbReference type="PANTHER" id="PTHR31340">
    <property type="entry name" value="MITOCHONDRIAL GENOME MAINTENANCE EXONUCLEASE 1"/>
    <property type="match status" value="1"/>
</dbReference>
<dbReference type="STRING" id="136037.A0A067RLA5"/>
<dbReference type="OrthoDB" id="5777131at2759"/>
<reference evidence="3 4" key="1">
    <citation type="journal article" date="2014" name="Nat. Commun.">
        <title>Molecular traces of alternative social organization in a termite genome.</title>
        <authorList>
            <person name="Terrapon N."/>
            <person name="Li C."/>
            <person name="Robertson H.M."/>
            <person name="Ji L."/>
            <person name="Meng X."/>
            <person name="Booth W."/>
            <person name="Chen Z."/>
            <person name="Childers C.P."/>
            <person name="Glastad K.M."/>
            <person name="Gokhale K."/>
            <person name="Gowin J."/>
            <person name="Gronenberg W."/>
            <person name="Hermansen R.A."/>
            <person name="Hu H."/>
            <person name="Hunt B.G."/>
            <person name="Huylmans A.K."/>
            <person name="Khalil S.M."/>
            <person name="Mitchell R.D."/>
            <person name="Munoz-Torres M.C."/>
            <person name="Mustard J.A."/>
            <person name="Pan H."/>
            <person name="Reese J.T."/>
            <person name="Scharf M.E."/>
            <person name="Sun F."/>
            <person name="Vogel H."/>
            <person name="Xiao J."/>
            <person name="Yang W."/>
            <person name="Yang Z."/>
            <person name="Yang Z."/>
            <person name="Zhou J."/>
            <person name="Zhu J."/>
            <person name="Brent C.S."/>
            <person name="Elsik C.G."/>
            <person name="Goodisman M.A."/>
            <person name="Liberles D.A."/>
            <person name="Roe R.M."/>
            <person name="Vargo E.L."/>
            <person name="Vilcinskas A."/>
            <person name="Wang J."/>
            <person name="Bornberg-Bauer E."/>
            <person name="Korb J."/>
            <person name="Zhang G."/>
            <person name="Liebig J."/>
        </authorList>
    </citation>
    <scope>NUCLEOTIDE SEQUENCE [LARGE SCALE GENOMIC DNA]</scope>
    <source>
        <tissue evidence="3">Whole organism</tissue>
    </source>
</reference>
<keyword evidence="4" id="KW-1185">Reference proteome</keyword>
<dbReference type="AlphaFoldDB" id="A0A067RLA5"/>
<accession>A0A067RLA5</accession>
<dbReference type="eggNOG" id="ENOG502QVKE">
    <property type="taxonomic scope" value="Eukaryota"/>
</dbReference>
<dbReference type="Proteomes" id="UP000027135">
    <property type="component" value="Unassembled WGS sequence"/>
</dbReference>
<comment type="subcellular location">
    <subcellularLocation>
        <location evidence="1">Mitochondrion</location>
    </subcellularLocation>
</comment>
<dbReference type="Gene3D" id="3.90.320.10">
    <property type="match status" value="1"/>
</dbReference>
<keyword evidence="1" id="KW-0540">Nuclease</keyword>
<dbReference type="GO" id="GO:0043504">
    <property type="term" value="P:mitochondrial DNA repair"/>
    <property type="evidence" value="ECO:0007669"/>
    <property type="project" value="UniProtKB-UniRule"/>
</dbReference>
<feature type="active site" evidence="1">
    <location>
        <position position="373"/>
    </location>
</feature>
<feature type="compositionally biased region" description="Polar residues" evidence="2">
    <location>
        <begin position="82"/>
        <end position="91"/>
    </location>
</feature>
<comment type="function">
    <text evidence="1">Metal-dependent single-stranded DNA (ssDNA) exonuclease involved in mitochondrial genome maintenance.</text>
</comment>
<keyword evidence="1" id="KW-0269">Exonuclease</keyword>
<protein>
    <recommendedName>
        <fullName evidence="1">Mitochondrial genome maintenance exonuclease 1</fullName>
        <ecNumber evidence="1">3.1.-.-</ecNumber>
    </recommendedName>
</protein>
<organism evidence="3 4">
    <name type="scientific">Zootermopsis nevadensis</name>
    <name type="common">Dampwood termite</name>
    <dbReference type="NCBI Taxonomy" id="136037"/>
    <lineage>
        <taxon>Eukaryota</taxon>
        <taxon>Metazoa</taxon>
        <taxon>Ecdysozoa</taxon>
        <taxon>Arthropoda</taxon>
        <taxon>Hexapoda</taxon>
        <taxon>Insecta</taxon>
        <taxon>Pterygota</taxon>
        <taxon>Neoptera</taxon>
        <taxon>Polyneoptera</taxon>
        <taxon>Dictyoptera</taxon>
        <taxon>Blattodea</taxon>
        <taxon>Blattoidea</taxon>
        <taxon>Termitoidae</taxon>
        <taxon>Termopsidae</taxon>
        <taxon>Zootermopsis</taxon>
    </lineage>
</organism>
<dbReference type="OMA" id="ENYVIDW"/>
<proteinExistence type="inferred from homology"/>
<dbReference type="EC" id="3.1.-.-" evidence="1"/>
<keyword evidence="1" id="KW-0378">Hydrolase</keyword>
<feature type="compositionally biased region" description="Basic and acidic residues" evidence="2">
    <location>
        <begin position="125"/>
        <end position="139"/>
    </location>
</feature>
<comment type="similarity">
    <text evidence="1">Belongs to the MGME1 family.</text>
</comment>
<feature type="active site" evidence="1">
    <location>
        <position position="371"/>
    </location>
</feature>
<evidence type="ECO:0000313" key="4">
    <source>
        <dbReference type="Proteomes" id="UP000027135"/>
    </source>
</evidence>
<dbReference type="InParanoid" id="A0A067RLA5"/>
<feature type="region of interest" description="Disordered" evidence="2">
    <location>
        <begin position="66"/>
        <end position="91"/>
    </location>
</feature>
<dbReference type="PANTHER" id="PTHR31340:SF3">
    <property type="entry name" value="MITOCHONDRIAL GENOME MAINTENANCE EXONUCLEASE 1"/>
    <property type="match status" value="1"/>
</dbReference>
<dbReference type="EMBL" id="KK852559">
    <property type="protein sequence ID" value="KDR21395.1"/>
    <property type="molecule type" value="Genomic_DNA"/>
</dbReference>
<sequence length="460" mass="52818">MTLFHFSLTDFVVWMFKMFGSTLFRVMYTKYTILLRRANLQTKKGNVGEVIKKLNKENKSLFGELLETRPQKRRREAREGPQISSSSEQQLDCVQNQTSSEAWWYRQTPPASHVVQMKRNSNTDSEVKSNESDTPRDQSLKTSQKRHNVNFFVKSESQASNYHHTSLLSLENNENGASSNSAGNLCTGHVTNVEETDKKSTVLELPEIIVRNIPTFPLINECKNTELMIPTESILNTSSNTEQVHNKDYLLYPSVTKILNATMSDSSRAALKKWRQKMIDLLGEEGFVNYHRGLLDRGSQFHAVIHDYLSGIPEVDLKLDHVEGCWQSLENVMTDITDVRVLESHVVHSSLLYRGVIDCVAKYKGKPVLIEWKKSDKQKAEIEKTYDAPLQLSAYLGAMNYDVKYNFQVLRGLVVVAYNDGSPANTFIMSLTDCKKYWSFWLLRLQQYWLQQQKGLMQST</sequence>
<feature type="region of interest" description="Disordered" evidence="2">
    <location>
        <begin position="111"/>
        <end position="147"/>
    </location>
</feature>
<gene>
    <name evidence="3" type="ORF">L798_03171</name>
</gene>
<evidence type="ECO:0000256" key="2">
    <source>
        <dbReference type="SAM" id="MobiDB-lite"/>
    </source>
</evidence>
<feature type="active site" evidence="1">
    <location>
        <position position="358"/>
    </location>
</feature>
<dbReference type="GO" id="GO:0005739">
    <property type="term" value="C:mitochondrion"/>
    <property type="evidence" value="ECO:0007669"/>
    <property type="project" value="UniProtKB-SubCell"/>
</dbReference>
<evidence type="ECO:0000313" key="3">
    <source>
        <dbReference type="EMBL" id="KDR21395.1"/>
    </source>
</evidence>
<name>A0A067RLA5_ZOONE</name>
<dbReference type="HAMAP" id="MF_03030">
    <property type="entry name" value="MGME1"/>
    <property type="match status" value="1"/>
</dbReference>
<dbReference type="InterPro" id="IPR011604">
    <property type="entry name" value="PDDEXK-like_dom_sf"/>
</dbReference>
<evidence type="ECO:0000256" key="1">
    <source>
        <dbReference type="HAMAP-Rule" id="MF_03030"/>
    </source>
</evidence>